<keyword evidence="7" id="KW-1185">Reference proteome</keyword>
<dbReference type="RefSeq" id="WP_136896504.1">
    <property type="nucleotide sequence ID" value="NZ_SWJE01000009.1"/>
</dbReference>
<comment type="similarity">
    <text evidence="1">Belongs to the LysR transcriptional regulatory family.</text>
</comment>
<dbReference type="GO" id="GO:0003700">
    <property type="term" value="F:DNA-binding transcription factor activity"/>
    <property type="evidence" value="ECO:0007669"/>
    <property type="project" value="InterPro"/>
</dbReference>
<evidence type="ECO:0000313" key="6">
    <source>
        <dbReference type="EMBL" id="TKC87295.1"/>
    </source>
</evidence>
<dbReference type="EMBL" id="SWJE01000009">
    <property type="protein sequence ID" value="TKC87295.1"/>
    <property type="molecule type" value="Genomic_DNA"/>
</dbReference>
<name>A0A4U1I2D3_9BURK</name>
<evidence type="ECO:0000313" key="7">
    <source>
        <dbReference type="Proteomes" id="UP000305539"/>
    </source>
</evidence>
<evidence type="ECO:0000256" key="4">
    <source>
        <dbReference type="ARBA" id="ARBA00023163"/>
    </source>
</evidence>
<keyword evidence="2" id="KW-0805">Transcription regulation</keyword>
<dbReference type="Gene3D" id="1.10.10.10">
    <property type="entry name" value="Winged helix-like DNA-binding domain superfamily/Winged helix DNA-binding domain"/>
    <property type="match status" value="1"/>
</dbReference>
<dbReference type="InterPro" id="IPR050389">
    <property type="entry name" value="LysR-type_TF"/>
</dbReference>
<dbReference type="GO" id="GO:0003677">
    <property type="term" value="F:DNA binding"/>
    <property type="evidence" value="ECO:0007669"/>
    <property type="project" value="UniProtKB-KW"/>
</dbReference>
<feature type="domain" description="HTH lysR-type" evidence="5">
    <location>
        <begin position="6"/>
        <end position="63"/>
    </location>
</feature>
<dbReference type="Gene3D" id="3.40.190.10">
    <property type="entry name" value="Periplasmic binding protein-like II"/>
    <property type="match status" value="2"/>
</dbReference>
<dbReference type="InterPro" id="IPR036390">
    <property type="entry name" value="WH_DNA-bd_sf"/>
</dbReference>
<dbReference type="PANTHER" id="PTHR30118">
    <property type="entry name" value="HTH-TYPE TRANSCRIPTIONAL REGULATOR LEUO-RELATED"/>
    <property type="match status" value="1"/>
</dbReference>
<sequence length="303" mass="34127">MHISRVDLNLFVVLECIYAQGGITRAAEQLNLSQSAISHALNRLRELLGDPLFERQGHVMVPTPFTRSIIGRVREALRTFELTLHETNQFDVESTTKRFSLGVRDVLESVVLPPLMKHVVDHAPGIDIASVQNDRRTLESDLQSGALDAAIDVVLSIPQTVRSERLASDEFVVLSRRGHPRVGRRLSLQTYVAEQHVLVSSRRRGPGIEDIELVKLGLQRRVRLRCIHYFAACRVVSQTDLLLTMPGRYARLLNALFDNQMHPCPLDTASADAYLYWHANSDADPANRWFRQRLVEAFAAPPG</sequence>
<dbReference type="SUPFAM" id="SSF53850">
    <property type="entry name" value="Periplasmic binding protein-like II"/>
    <property type="match status" value="1"/>
</dbReference>
<dbReference type="OrthoDB" id="5495633at2"/>
<gene>
    <name evidence="6" type="ORF">FAZ69_18360</name>
</gene>
<dbReference type="InterPro" id="IPR000847">
    <property type="entry name" value="LysR_HTH_N"/>
</dbReference>
<keyword evidence="3" id="KW-0238">DNA-binding</keyword>
<dbReference type="Pfam" id="PF03466">
    <property type="entry name" value="LysR_substrate"/>
    <property type="match status" value="1"/>
</dbReference>
<dbReference type="PROSITE" id="PS50931">
    <property type="entry name" value="HTH_LYSR"/>
    <property type="match status" value="1"/>
</dbReference>
<evidence type="ECO:0000259" key="5">
    <source>
        <dbReference type="PROSITE" id="PS50931"/>
    </source>
</evidence>
<accession>A0A4U1I2D3</accession>
<keyword evidence="4" id="KW-0804">Transcription</keyword>
<proteinExistence type="inferred from homology"/>
<dbReference type="SUPFAM" id="SSF46785">
    <property type="entry name" value="Winged helix' DNA-binding domain"/>
    <property type="match status" value="1"/>
</dbReference>
<dbReference type="Proteomes" id="UP000305539">
    <property type="component" value="Unassembled WGS sequence"/>
</dbReference>
<dbReference type="AlphaFoldDB" id="A0A4U1I2D3"/>
<evidence type="ECO:0000256" key="2">
    <source>
        <dbReference type="ARBA" id="ARBA00023015"/>
    </source>
</evidence>
<dbReference type="PANTHER" id="PTHR30118:SF15">
    <property type="entry name" value="TRANSCRIPTIONAL REGULATORY PROTEIN"/>
    <property type="match status" value="1"/>
</dbReference>
<comment type="caution">
    <text evidence="6">The sequence shown here is derived from an EMBL/GenBank/DDBJ whole genome shotgun (WGS) entry which is preliminary data.</text>
</comment>
<dbReference type="InterPro" id="IPR036388">
    <property type="entry name" value="WH-like_DNA-bd_sf"/>
</dbReference>
<protein>
    <submittedName>
        <fullName evidence="6">LysR family transcriptional regulator</fullName>
    </submittedName>
</protein>
<organism evidence="6 7">
    <name type="scientific">Trinickia terrae</name>
    <dbReference type="NCBI Taxonomy" id="2571161"/>
    <lineage>
        <taxon>Bacteria</taxon>
        <taxon>Pseudomonadati</taxon>
        <taxon>Pseudomonadota</taxon>
        <taxon>Betaproteobacteria</taxon>
        <taxon>Burkholderiales</taxon>
        <taxon>Burkholderiaceae</taxon>
        <taxon>Trinickia</taxon>
    </lineage>
</organism>
<dbReference type="Pfam" id="PF00126">
    <property type="entry name" value="HTH_1"/>
    <property type="match status" value="1"/>
</dbReference>
<dbReference type="InterPro" id="IPR037402">
    <property type="entry name" value="YidZ_PBP2"/>
</dbReference>
<dbReference type="InterPro" id="IPR005119">
    <property type="entry name" value="LysR_subst-bd"/>
</dbReference>
<reference evidence="6 7" key="1">
    <citation type="submission" date="2019-04" db="EMBL/GenBank/DDBJ databases">
        <title>Trinickia sp. 7GSK02, isolated from subtropical forest soil.</title>
        <authorList>
            <person name="Gao Z.-H."/>
            <person name="Qiu L.-H."/>
        </authorList>
    </citation>
    <scope>NUCLEOTIDE SEQUENCE [LARGE SCALE GENOMIC DNA]</scope>
    <source>
        <strain evidence="6 7">7GSK02</strain>
    </source>
</reference>
<dbReference type="PRINTS" id="PR00039">
    <property type="entry name" value="HTHLYSR"/>
</dbReference>
<dbReference type="CDD" id="cd08417">
    <property type="entry name" value="PBP2_Nitroaromatics_like"/>
    <property type="match status" value="1"/>
</dbReference>
<evidence type="ECO:0000256" key="3">
    <source>
        <dbReference type="ARBA" id="ARBA00023125"/>
    </source>
</evidence>
<evidence type="ECO:0000256" key="1">
    <source>
        <dbReference type="ARBA" id="ARBA00009437"/>
    </source>
</evidence>